<dbReference type="PANTHER" id="PTHR46182:SF1">
    <property type="entry name" value="DYSLEXIA-ASSOCIATED PROTEIN KIAA0319"/>
    <property type="match status" value="1"/>
</dbReference>
<accession>A0A2K8U6Q4</accession>
<feature type="chain" id="PRO_5014978982" description="PKD domain-containing protein" evidence="2">
    <location>
        <begin position="16"/>
        <end position="826"/>
    </location>
</feature>
<dbReference type="KEGG" id="tsy:THSYN_10110"/>
<dbReference type="GO" id="GO:0005509">
    <property type="term" value="F:calcium ion binding"/>
    <property type="evidence" value="ECO:0007669"/>
    <property type="project" value="InterPro"/>
</dbReference>
<dbReference type="InterPro" id="IPR000601">
    <property type="entry name" value="PKD_dom"/>
</dbReference>
<evidence type="ECO:0000313" key="5">
    <source>
        <dbReference type="Proteomes" id="UP000232638"/>
    </source>
</evidence>
<proteinExistence type="predicted"/>
<keyword evidence="1" id="KW-0472">Membrane</keyword>
<dbReference type="Proteomes" id="UP000232638">
    <property type="component" value="Chromosome"/>
</dbReference>
<dbReference type="SUPFAM" id="SSF49299">
    <property type="entry name" value="PKD domain"/>
    <property type="match status" value="1"/>
</dbReference>
<dbReference type="Pfam" id="PF22352">
    <property type="entry name" value="K319L-like_PKD"/>
    <property type="match status" value="1"/>
</dbReference>
<evidence type="ECO:0000256" key="2">
    <source>
        <dbReference type="SAM" id="SignalP"/>
    </source>
</evidence>
<keyword evidence="1" id="KW-1133">Transmembrane helix</keyword>
<evidence type="ECO:0000259" key="3">
    <source>
        <dbReference type="PROSITE" id="PS50093"/>
    </source>
</evidence>
<dbReference type="InterPro" id="IPR035986">
    <property type="entry name" value="PKD_dom_sf"/>
</dbReference>
<dbReference type="AlphaFoldDB" id="A0A2K8U6Q4"/>
<keyword evidence="1" id="KW-0812">Transmembrane</keyword>
<protein>
    <recommendedName>
        <fullName evidence="3">PKD domain-containing protein</fullName>
    </recommendedName>
</protein>
<reference evidence="4 5" key="1">
    <citation type="submission" date="2017-03" db="EMBL/GenBank/DDBJ databases">
        <title>Complete genome sequence of Candidatus 'Thiodictyon syntrophicum' sp. nov. strain Cad16T, a photolithoautotroph purple sulfur bacterium isolated from an alpine meromictic lake.</title>
        <authorList>
            <person name="Luedin S.M."/>
            <person name="Pothier J.F."/>
            <person name="Danza F."/>
            <person name="Storelli N."/>
            <person name="Wittwer M."/>
            <person name="Tonolla M."/>
        </authorList>
    </citation>
    <scope>NUCLEOTIDE SEQUENCE [LARGE SCALE GENOMIC DNA]</scope>
    <source>
        <strain evidence="4 5">Cad16T</strain>
    </source>
</reference>
<dbReference type="EMBL" id="CP020370">
    <property type="protein sequence ID" value="AUB81272.1"/>
    <property type="molecule type" value="Genomic_DNA"/>
</dbReference>
<feature type="transmembrane region" description="Helical" evidence="1">
    <location>
        <begin position="148"/>
        <end position="167"/>
    </location>
</feature>
<sequence length="826" mass="83637">MVGLVLVLAASLAQAAATSVAIGFDTDNNSATGCTLTLGSRTLPGLEVALTTEVTTTASTGTVGTITRRACTGGGFGAAVTVSPGGWPVGMATGLGGSDLIETFLPLADLGSTTAARIGAITAGDSLSASNLFYPFGLPSAVAVPIPALSPTGLLILLVLVGGSGWLMRRYARPGGQLMLVLCVVASALTTVSALAFVADGSGIDWNGIAPLGQDNQGDAPAGQDLVALYAATDGAKLALRIDMVLARDAANQAPVVNAGANQAVTLPAAATLAGTATDDGQPTPAHLTTTWSLVSGPSANVVFGNSAIPATSATFSAPGLYTLRMTADDGALSTTSDMQVTVSDAAPVFLAVPDRTIALGTRYQQLLVASDANVGDTLSYALPTAPTGAALSPSPLIDWTPTAAQLGPNTFTATVADTAGHTATTTFHVTVEHTNQAPQLAPQVNVILPVGAAFSRTLQATDPDAGDTLTFALVSGPAGMTLTGGVLNWPTAGVAPGDAAVTVSVTDAGGLTDSKPFTVTLTPAAPGPVARDDQYQVQLGETLTIPAAGVLGNDTAFSGNPLSATKLTDPDKGTLNALNADGGFNYTAPATLPPVTGLNPVVEWRWGLGTNGAFVLAADFNHDQVVEHVSSDFGNFRAWRGSDGAQLWQLDRSIKTHADISGCGTAWEQFALGDVAGDGDIYLFSSINCDQLGYAGFPDRLFAVNASQVSGGKVAARWLSPRLSQPHPGAYATATSSEPANPPITPSFAASANGSVPTLARLTADGATKLITRFLARSDYGYYYDTPYSNHLAYAACRTVTGLPADEGRPCKATFVIDAATGAID</sequence>
<keyword evidence="2" id="KW-0732">Signal</keyword>
<keyword evidence="5" id="KW-1185">Reference proteome</keyword>
<dbReference type="InterPro" id="IPR040853">
    <property type="entry name" value="RapA2_cadherin-like"/>
</dbReference>
<dbReference type="SUPFAM" id="SSF49313">
    <property type="entry name" value="Cadherin-like"/>
    <property type="match status" value="2"/>
</dbReference>
<dbReference type="PANTHER" id="PTHR46182">
    <property type="entry name" value="FI19480P1"/>
    <property type="match status" value="1"/>
</dbReference>
<evidence type="ECO:0000256" key="1">
    <source>
        <dbReference type="SAM" id="Phobius"/>
    </source>
</evidence>
<organism evidence="4 5">
    <name type="scientific">Candidatus Thiodictyon syntrophicum</name>
    <dbReference type="NCBI Taxonomy" id="1166950"/>
    <lineage>
        <taxon>Bacteria</taxon>
        <taxon>Pseudomonadati</taxon>
        <taxon>Pseudomonadota</taxon>
        <taxon>Gammaproteobacteria</taxon>
        <taxon>Chromatiales</taxon>
        <taxon>Chromatiaceae</taxon>
        <taxon>Thiodictyon</taxon>
    </lineage>
</organism>
<dbReference type="PROSITE" id="PS50093">
    <property type="entry name" value="PKD"/>
    <property type="match status" value="1"/>
</dbReference>
<dbReference type="GO" id="GO:0031410">
    <property type="term" value="C:cytoplasmic vesicle"/>
    <property type="evidence" value="ECO:0007669"/>
    <property type="project" value="TreeGrafter"/>
</dbReference>
<feature type="transmembrane region" description="Helical" evidence="1">
    <location>
        <begin position="179"/>
        <end position="199"/>
    </location>
</feature>
<dbReference type="GO" id="GO:0005886">
    <property type="term" value="C:plasma membrane"/>
    <property type="evidence" value="ECO:0007669"/>
    <property type="project" value="TreeGrafter"/>
</dbReference>
<feature type="signal peptide" evidence="2">
    <location>
        <begin position="1"/>
        <end position="15"/>
    </location>
</feature>
<dbReference type="InterPro" id="IPR029865">
    <property type="entry name" value="KIAA0319-like"/>
</dbReference>
<evidence type="ECO:0000313" key="4">
    <source>
        <dbReference type="EMBL" id="AUB81272.1"/>
    </source>
</evidence>
<feature type="domain" description="PKD" evidence="3">
    <location>
        <begin position="276"/>
        <end position="343"/>
    </location>
</feature>
<gene>
    <name evidence="4" type="ORF">THSYN_10110</name>
</gene>
<dbReference type="Gene3D" id="2.60.40.10">
    <property type="entry name" value="Immunoglobulins"/>
    <property type="match status" value="3"/>
</dbReference>
<dbReference type="Pfam" id="PF05345">
    <property type="entry name" value="He_PIG"/>
    <property type="match status" value="1"/>
</dbReference>
<dbReference type="InterPro" id="IPR015919">
    <property type="entry name" value="Cadherin-like_sf"/>
</dbReference>
<name>A0A2K8U6Q4_9GAMM</name>
<dbReference type="InterPro" id="IPR013783">
    <property type="entry name" value="Ig-like_fold"/>
</dbReference>
<dbReference type="Pfam" id="PF17803">
    <property type="entry name" value="Cadherin_4"/>
    <property type="match status" value="1"/>
</dbReference>